<evidence type="ECO:0000256" key="1">
    <source>
        <dbReference type="ARBA" id="ARBA00008455"/>
    </source>
</evidence>
<dbReference type="PRINTS" id="PR00705">
    <property type="entry name" value="PAPAIN"/>
</dbReference>
<dbReference type="GO" id="GO:0006508">
    <property type="term" value="P:proteolysis"/>
    <property type="evidence" value="ECO:0007669"/>
    <property type="project" value="InterPro"/>
</dbReference>
<sequence>MKFFMILLALVCLVAIGELAIASRLSNTHEWVEYKKKYGKVYTTPEEDAKRFSLFMASKEMIQKHNTNDGAGYKMGLSQLSDWTHEELALLKGMQYDSAAQRRFEGGGGASANEQSRLRVVRETIRDPPLPAQVDWRKIAPNRVSPVKDQGKCASDWAFATTGLLEAVPGLHNRKAKLIPLSEQQLIDCSESNKGCNGGTISDALMDLIKTGIESEQDYPYTGAASKTCQFNKDKSVMKVYGPAEIYDQPDSALKGLSFLYGPVAIGVHVNGNFTHYKSGIFNDQTCAGAGGKLQNPDHAALLVGYGTDPNEGDYWLVKNSWSS</sequence>
<evidence type="ECO:0000259" key="4">
    <source>
        <dbReference type="SMART" id="SM00848"/>
    </source>
</evidence>
<dbReference type="EMBL" id="GGYP01002269">
    <property type="protein sequence ID" value="MDE47040.1"/>
    <property type="molecule type" value="Transcribed_RNA"/>
</dbReference>
<dbReference type="InterPro" id="IPR013128">
    <property type="entry name" value="Peptidase_C1A"/>
</dbReference>
<comment type="similarity">
    <text evidence="1">Belongs to the peptidase C1 family.</text>
</comment>
<feature type="signal peptide" evidence="2">
    <location>
        <begin position="1"/>
        <end position="22"/>
    </location>
</feature>
<dbReference type="Pfam" id="PF08246">
    <property type="entry name" value="Inhibitor_I29"/>
    <property type="match status" value="1"/>
</dbReference>
<accession>A0A6G1SAU2</accession>
<feature type="domain" description="Cathepsin propeptide inhibitor" evidence="4">
    <location>
        <begin position="31"/>
        <end position="88"/>
    </location>
</feature>
<keyword evidence="2" id="KW-0732">Signal</keyword>
<feature type="chain" id="PRO_5026210192" evidence="2">
    <location>
        <begin position="23"/>
        <end position="324"/>
    </location>
</feature>
<dbReference type="SUPFAM" id="SSF54001">
    <property type="entry name" value="Cysteine proteinases"/>
    <property type="match status" value="1"/>
</dbReference>
<dbReference type="SMART" id="SM00645">
    <property type="entry name" value="Pept_C1"/>
    <property type="match status" value="1"/>
</dbReference>
<evidence type="ECO:0000256" key="2">
    <source>
        <dbReference type="SAM" id="SignalP"/>
    </source>
</evidence>
<dbReference type="InterPro" id="IPR039417">
    <property type="entry name" value="Peptidase_C1A_papain-like"/>
</dbReference>
<dbReference type="Gene3D" id="3.90.70.10">
    <property type="entry name" value="Cysteine proteinases"/>
    <property type="match status" value="1"/>
</dbReference>
<dbReference type="CDD" id="cd02248">
    <property type="entry name" value="Peptidase_C1A"/>
    <property type="match status" value="1"/>
</dbReference>
<gene>
    <name evidence="5" type="primary">Cys</name>
    <name evidence="5" type="ORF">g.16408</name>
</gene>
<feature type="domain" description="Peptidase C1A papain C-terminal" evidence="3">
    <location>
        <begin position="130"/>
        <end position="324"/>
    </location>
</feature>
<protein>
    <submittedName>
        <fullName evidence="5">Crustapain</fullName>
    </submittedName>
</protein>
<evidence type="ECO:0000259" key="3">
    <source>
        <dbReference type="SMART" id="SM00645"/>
    </source>
</evidence>
<proteinExistence type="inferred from homology"/>
<dbReference type="PANTHER" id="PTHR12411">
    <property type="entry name" value="CYSTEINE PROTEASE FAMILY C1-RELATED"/>
    <property type="match status" value="1"/>
</dbReference>
<dbReference type="Pfam" id="PF00112">
    <property type="entry name" value="Peptidase_C1"/>
    <property type="match status" value="1"/>
</dbReference>
<dbReference type="GO" id="GO:0008234">
    <property type="term" value="F:cysteine-type peptidase activity"/>
    <property type="evidence" value="ECO:0007669"/>
    <property type="project" value="InterPro"/>
</dbReference>
<name>A0A6G1SAU2_9ACAR</name>
<dbReference type="SMART" id="SM00848">
    <property type="entry name" value="Inhibitor_I29"/>
    <property type="match status" value="1"/>
</dbReference>
<evidence type="ECO:0000313" key="5">
    <source>
        <dbReference type="EMBL" id="MDE47040.1"/>
    </source>
</evidence>
<dbReference type="InterPro" id="IPR038765">
    <property type="entry name" value="Papain-like_cys_pep_sf"/>
</dbReference>
<organism evidence="5">
    <name type="scientific">Aceria tosichella</name>
    <name type="common">wheat curl mite</name>
    <dbReference type="NCBI Taxonomy" id="561515"/>
    <lineage>
        <taxon>Eukaryota</taxon>
        <taxon>Metazoa</taxon>
        <taxon>Ecdysozoa</taxon>
        <taxon>Arthropoda</taxon>
        <taxon>Chelicerata</taxon>
        <taxon>Arachnida</taxon>
        <taxon>Acari</taxon>
        <taxon>Acariformes</taxon>
        <taxon>Trombidiformes</taxon>
        <taxon>Prostigmata</taxon>
        <taxon>Eupodina</taxon>
        <taxon>Eriophyoidea</taxon>
        <taxon>Eriophyidae</taxon>
        <taxon>Eriophyinae</taxon>
        <taxon>Aceriini</taxon>
        <taxon>Aceria</taxon>
    </lineage>
</organism>
<dbReference type="InterPro" id="IPR013201">
    <property type="entry name" value="Prot_inhib_I29"/>
</dbReference>
<dbReference type="AlphaFoldDB" id="A0A6G1SAU2"/>
<dbReference type="InterPro" id="IPR000668">
    <property type="entry name" value="Peptidase_C1A_C"/>
</dbReference>
<reference evidence="5" key="1">
    <citation type="submission" date="2018-10" db="EMBL/GenBank/DDBJ databases">
        <title>Transcriptome assembly of Aceria tosichella (Wheat curl mite) Type 2.</title>
        <authorList>
            <person name="Scully E.D."/>
            <person name="Geib S.M."/>
            <person name="Palmer N.A."/>
            <person name="Gupta A.K."/>
            <person name="Sarath G."/>
            <person name="Tatineni S."/>
        </authorList>
    </citation>
    <scope>NUCLEOTIDE SEQUENCE</scope>
    <source>
        <strain evidence="5">LincolnNE</strain>
    </source>
</reference>